<proteinExistence type="predicted"/>
<comment type="caution">
    <text evidence="1">The sequence shown here is derived from an EMBL/GenBank/DDBJ whole genome shotgun (WGS) entry which is preliminary data.</text>
</comment>
<sequence>YQGNAALFIFDTNGLRLDFVAVEVLLHGLAIYEGQNVPIQAVFGGYVEAVGLAVVHHQLRVGHVFYGLLGAIFEGHGFVGAAVDKERRHFDGGQVAAEVGFAPGFCAGRGGAGRGHEGHRLAPIKRSLAYGMTHHAHPVELLTERGQEIGAVLAEVFDDIIKS</sequence>
<accession>A0A699U8Z8</accession>
<feature type="non-terminal residue" evidence="1">
    <location>
        <position position="1"/>
    </location>
</feature>
<protein>
    <submittedName>
        <fullName evidence="1">Uncharacterized protein</fullName>
    </submittedName>
</protein>
<evidence type="ECO:0000313" key="1">
    <source>
        <dbReference type="EMBL" id="GFD18453.1"/>
    </source>
</evidence>
<reference evidence="1" key="1">
    <citation type="journal article" date="2019" name="Sci. Rep.">
        <title>Draft genome of Tanacetum cinerariifolium, the natural source of mosquito coil.</title>
        <authorList>
            <person name="Yamashiro T."/>
            <person name="Shiraishi A."/>
            <person name="Satake H."/>
            <person name="Nakayama K."/>
        </authorList>
    </citation>
    <scope>NUCLEOTIDE SEQUENCE</scope>
</reference>
<dbReference type="AlphaFoldDB" id="A0A699U8Z8"/>
<gene>
    <name evidence="1" type="ORF">Tci_890422</name>
</gene>
<dbReference type="EMBL" id="BKCJ011307569">
    <property type="protein sequence ID" value="GFD18453.1"/>
    <property type="molecule type" value="Genomic_DNA"/>
</dbReference>
<organism evidence="1">
    <name type="scientific">Tanacetum cinerariifolium</name>
    <name type="common">Dalmatian daisy</name>
    <name type="synonym">Chrysanthemum cinerariifolium</name>
    <dbReference type="NCBI Taxonomy" id="118510"/>
    <lineage>
        <taxon>Eukaryota</taxon>
        <taxon>Viridiplantae</taxon>
        <taxon>Streptophyta</taxon>
        <taxon>Embryophyta</taxon>
        <taxon>Tracheophyta</taxon>
        <taxon>Spermatophyta</taxon>
        <taxon>Magnoliopsida</taxon>
        <taxon>eudicotyledons</taxon>
        <taxon>Gunneridae</taxon>
        <taxon>Pentapetalae</taxon>
        <taxon>asterids</taxon>
        <taxon>campanulids</taxon>
        <taxon>Asterales</taxon>
        <taxon>Asteraceae</taxon>
        <taxon>Asteroideae</taxon>
        <taxon>Anthemideae</taxon>
        <taxon>Anthemidinae</taxon>
        <taxon>Tanacetum</taxon>
    </lineage>
</organism>
<name>A0A699U8Z8_TANCI</name>